<comment type="caution">
    <text evidence="5">The sequence shown here is derived from an EMBL/GenBank/DDBJ whole genome shotgun (WGS) entry which is preliminary data.</text>
</comment>
<dbReference type="GO" id="GO:0051879">
    <property type="term" value="F:Hsp90 protein binding"/>
    <property type="evidence" value="ECO:0007669"/>
    <property type="project" value="TreeGrafter"/>
</dbReference>
<proteinExistence type="predicted"/>
<dbReference type="SUPFAM" id="SSF81383">
    <property type="entry name" value="F-box domain"/>
    <property type="match status" value="1"/>
</dbReference>
<keyword evidence="2 3" id="KW-0802">TPR repeat</keyword>
<dbReference type="Gene3D" id="1.25.40.10">
    <property type="entry name" value="Tetratricopeptide repeat domain"/>
    <property type="match status" value="1"/>
</dbReference>
<evidence type="ECO:0000313" key="5">
    <source>
        <dbReference type="EMBL" id="KAF3002548.1"/>
    </source>
</evidence>
<reference evidence="5" key="1">
    <citation type="submission" date="2019-04" db="EMBL/GenBank/DDBJ databases">
        <title>Sequencing of skin fungus with MAO and IRED activity.</title>
        <authorList>
            <person name="Marsaioli A.J."/>
            <person name="Bonatto J.M.C."/>
            <person name="Reis Junior O."/>
        </authorList>
    </citation>
    <scope>NUCLEOTIDE SEQUENCE</scope>
    <source>
        <strain evidence="5">30M1</strain>
    </source>
</reference>
<dbReference type="Pfam" id="PF12937">
    <property type="entry name" value="F-box-like"/>
    <property type="match status" value="1"/>
</dbReference>
<dbReference type="AlphaFoldDB" id="A0A9P4TE77"/>
<dbReference type="EMBL" id="SWKU01000011">
    <property type="protein sequence ID" value="KAF3002548.1"/>
    <property type="molecule type" value="Genomic_DNA"/>
</dbReference>
<evidence type="ECO:0000256" key="1">
    <source>
        <dbReference type="ARBA" id="ARBA00022737"/>
    </source>
</evidence>
<evidence type="ECO:0000259" key="4">
    <source>
        <dbReference type="PROSITE" id="PS50181"/>
    </source>
</evidence>
<dbReference type="CDD" id="cd09917">
    <property type="entry name" value="F-box_SF"/>
    <property type="match status" value="1"/>
</dbReference>
<accession>A0A9P4TE77</accession>
<dbReference type="InterPro" id="IPR032675">
    <property type="entry name" value="LRR_dom_sf"/>
</dbReference>
<evidence type="ECO:0000313" key="6">
    <source>
        <dbReference type="Proteomes" id="UP000801428"/>
    </source>
</evidence>
<dbReference type="SMART" id="SM00028">
    <property type="entry name" value="TPR"/>
    <property type="match status" value="3"/>
</dbReference>
<feature type="domain" description="F-box" evidence="4">
    <location>
        <begin position="127"/>
        <end position="174"/>
    </location>
</feature>
<dbReference type="SMART" id="SM00256">
    <property type="entry name" value="FBOX"/>
    <property type="match status" value="1"/>
</dbReference>
<sequence length="554" mass="62404">MTPVEAQELGRHYYKLKQYEKALQTFNNAIDACPTLGLYDHRAACYDKLGDHKAAVEDGRAMIKLEKQNVRGYLRTASVLEKMELPDRALGIYKYGMKHVPVNDINFKLLQQLHDKLTRKLSPTKAVDPLAVLPVELAEMILEHLAFHNMVNCMRVSRGWRDYIQKLPRLWLHLDMSTAKRPVSRSFVDKAVRRSQYRLESLTLHRFQHLDVVQNIMKACKSLESLTILTLPTQTAQSLIGVVQLSQNLQKIVVHSEVSLNTATQVLRFGPKIRHLEYRDLQTYRFPGDWTGGPFPHLEHLHIAAPMNSAIGDQARINTLLAQAPSLQTLVLHGMIGIQLDLQHLPLKTASFTQMSLGPYPSFSDTLQHLTINMTNQNLAGSAWRSMSLPNLTHLTMPCLKDLSISFLDDLLTCWHPEIDAKQVSGVPLQHLSISGTFHDNSQRLFQAPAAALGHPRILTPALCSLAIFDFPINDDEIEALLKHELTGLKKVDFSGSKITGAGIKMLTDGLRNLETIRVENCMEITGRDAIEYAEKRGVKVQCRRTGVFTGKEI</sequence>
<feature type="repeat" description="TPR" evidence="3">
    <location>
        <begin position="3"/>
        <end position="36"/>
    </location>
</feature>
<dbReference type="InterPro" id="IPR001810">
    <property type="entry name" value="F-box_dom"/>
</dbReference>
<gene>
    <name evidence="5" type="ORF">E8E13_007597</name>
</gene>
<dbReference type="Gene3D" id="1.20.1280.50">
    <property type="match status" value="1"/>
</dbReference>
<dbReference type="InterPro" id="IPR036047">
    <property type="entry name" value="F-box-like_dom_sf"/>
</dbReference>
<evidence type="ECO:0000256" key="3">
    <source>
        <dbReference type="PROSITE-ProRule" id="PRU00339"/>
    </source>
</evidence>
<name>A0A9P4TE77_CURKU</name>
<dbReference type="SUPFAM" id="SSF52047">
    <property type="entry name" value="RNI-like"/>
    <property type="match status" value="1"/>
</dbReference>
<dbReference type="OrthoDB" id="629492at2759"/>
<dbReference type="InterPro" id="IPR019734">
    <property type="entry name" value="TPR_rpt"/>
</dbReference>
<dbReference type="PROSITE" id="PS50181">
    <property type="entry name" value="FBOX"/>
    <property type="match status" value="1"/>
</dbReference>
<evidence type="ECO:0000256" key="2">
    <source>
        <dbReference type="ARBA" id="ARBA00022803"/>
    </source>
</evidence>
<dbReference type="SUPFAM" id="SSF48452">
    <property type="entry name" value="TPR-like"/>
    <property type="match status" value="1"/>
</dbReference>
<protein>
    <recommendedName>
        <fullName evidence="4">F-box domain-containing protein</fullName>
    </recommendedName>
</protein>
<dbReference type="InterPro" id="IPR011990">
    <property type="entry name" value="TPR-like_helical_dom_sf"/>
</dbReference>
<dbReference type="Gene3D" id="3.80.10.10">
    <property type="entry name" value="Ribonuclease Inhibitor"/>
    <property type="match status" value="1"/>
</dbReference>
<dbReference type="PANTHER" id="PTHR22904:SF523">
    <property type="entry name" value="STRESS-INDUCED-PHOSPHOPROTEIN 1"/>
    <property type="match status" value="1"/>
</dbReference>
<dbReference type="PROSITE" id="PS50005">
    <property type="entry name" value="TPR"/>
    <property type="match status" value="1"/>
</dbReference>
<dbReference type="PANTHER" id="PTHR22904">
    <property type="entry name" value="TPR REPEAT CONTAINING PROTEIN"/>
    <property type="match status" value="1"/>
</dbReference>
<dbReference type="Proteomes" id="UP000801428">
    <property type="component" value="Unassembled WGS sequence"/>
</dbReference>
<keyword evidence="1" id="KW-0677">Repeat</keyword>
<keyword evidence="6" id="KW-1185">Reference proteome</keyword>
<organism evidence="5 6">
    <name type="scientific">Curvularia kusanoi</name>
    <name type="common">Cochliobolus kusanoi</name>
    <dbReference type="NCBI Taxonomy" id="90978"/>
    <lineage>
        <taxon>Eukaryota</taxon>
        <taxon>Fungi</taxon>
        <taxon>Dikarya</taxon>
        <taxon>Ascomycota</taxon>
        <taxon>Pezizomycotina</taxon>
        <taxon>Dothideomycetes</taxon>
        <taxon>Pleosporomycetidae</taxon>
        <taxon>Pleosporales</taxon>
        <taxon>Pleosporineae</taxon>
        <taxon>Pleosporaceae</taxon>
        <taxon>Curvularia</taxon>
    </lineage>
</organism>